<name>A0AAN9A3F3_HALRR</name>
<dbReference type="PANTHER" id="PTHR46312">
    <property type="entry name" value="NACHT DOMAIN-CONTAINING PROTEIN"/>
    <property type="match status" value="1"/>
</dbReference>
<comment type="caution">
    <text evidence="2">The sequence shown here is derived from an EMBL/GenBank/DDBJ whole genome shotgun (WGS) entry which is preliminary data.</text>
</comment>
<dbReference type="Gene3D" id="3.40.50.300">
    <property type="entry name" value="P-loop containing nucleotide triphosphate hydrolases"/>
    <property type="match status" value="1"/>
</dbReference>
<sequence>MASSSDIFVTYRLNYTRYARFIYTIGPKIIVQAFKWLFVGGSTSLKEYYENHPSQFADISKTDLKIIRDGKKVEKMDVTLLFKLLQRICDLALPNNPVWWRLETGAEKPLEYSLYQLKQLRNDLTHPDPTNFLEINDQMLNDHMMKLETLYEEVLVLAAKKVQVSEDEMKAAVQKMKKDIRRERYSEESVSDEEFINICKEELRNRSAAWPLTESYVPPRMRQELTSTRQNLNAKGSSHFEELSSQVPETSREFTSHDFLLFLTKSWLRNCSEVKRLQEYELLLPLHCNAIITRDVQLLLRATVIPSSAATFDVAQLVNFLRRNKILWILDGWDESTREATGLINFLAKSLDDLLRCHTLLITSRPQFTDKLRQILKEPGILTFSLAGFNYIERCAVLEHKTNGTQSSGHMSPEIFFQSISRIAENITDNLKNPLKFVLMHRLWQEDPNILNVGHTFTHLYIALKDAFKKILINDRLCELFPNKKTAEEQVMKWLEVLYKSAFNSILNFKSLMLSEADIEMLSANFDPFFASHCLSTFLEYCSPEEIISEKRQYAFYHATQQCVYASLYIRNAIAESPTPEKEIDRIFQRVPSKYEFGYALDSVLGAYDILHQQLSVFMTVVSKITNGEIWHHKLYDSLAYEMKLCFKKLIDLFTNIYSEQMVSISNKNQMYFVLVGVLEIQAAEKVYTSFPSKSISKLIHLSLEETGNTAPWFEALRISHYNEELLKEVSYYINRCEWYVRDHEIKAAWELLSYTMPEKICVHISGDPKMMPDLDILLFIISKRKLEVQVVLQMHYQCCCSSELSNKYLHILCNISSKCKLTMFAGHLDSQCFNALCRATTLKKLSLRLMDQYLFQQLPLLVHRFKNLKYIVLTYDMKIYHQLQSSLQETSSRALIVDINVPHMNEIDMQKSFALLIELSRQYNSIYVGYLDDKRLSHMSSCLSKNRVEVDHLYCSSYLEGLGRYVHMRFGQISNNISVLCTLGKQSSDTKHFKKKHFNKVKKKKDKRKRR</sequence>
<gene>
    <name evidence="2" type="ORF">SK128_028192</name>
</gene>
<feature type="region of interest" description="Disordered" evidence="1">
    <location>
        <begin position="992"/>
        <end position="1012"/>
    </location>
</feature>
<proteinExistence type="predicted"/>
<dbReference type="EMBL" id="JAXCGZ010013334">
    <property type="protein sequence ID" value="KAK7072804.1"/>
    <property type="molecule type" value="Genomic_DNA"/>
</dbReference>
<protein>
    <recommendedName>
        <fullName evidence="4">NACHT domain-containing protein</fullName>
    </recommendedName>
</protein>
<reference evidence="2 3" key="1">
    <citation type="submission" date="2023-11" db="EMBL/GenBank/DDBJ databases">
        <title>Halocaridina rubra genome assembly.</title>
        <authorList>
            <person name="Smith C."/>
        </authorList>
    </citation>
    <scope>NUCLEOTIDE SEQUENCE [LARGE SCALE GENOMIC DNA]</scope>
    <source>
        <strain evidence="2">EP-1</strain>
        <tissue evidence="2">Whole</tissue>
    </source>
</reference>
<dbReference type="AlphaFoldDB" id="A0AAN9A3F3"/>
<dbReference type="InterPro" id="IPR027417">
    <property type="entry name" value="P-loop_NTPase"/>
</dbReference>
<evidence type="ECO:0008006" key="4">
    <source>
        <dbReference type="Google" id="ProtNLM"/>
    </source>
</evidence>
<evidence type="ECO:0000256" key="1">
    <source>
        <dbReference type="SAM" id="MobiDB-lite"/>
    </source>
</evidence>
<feature type="compositionally biased region" description="Basic residues" evidence="1">
    <location>
        <begin position="993"/>
        <end position="1012"/>
    </location>
</feature>
<evidence type="ECO:0000313" key="2">
    <source>
        <dbReference type="EMBL" id="KAK7072804.1"/>
    </source>
</evidence>
<evidence type="ECO:0000313" key="3">
    <source>
        <dbReference type="Proteomes" id="UP001381693"/>
    </source>
</evidence>
<accession>A0AAN9A3F3</accession>
<dbReference type="Proteomes" id="UP001381693">
    <property type="component" value="Unassembled WGS sequence"/>
</dbReference>
<dbReference type="PANTHER" id="PTHR46312:SF2">
    <property type="entry name" value="NUCLEOTIDE-BINDING OLIGOMERIZATION DOMAIN-CONTAINING PROTEIN 2-LIKE"/>
    <property type="match status" value="1"/>
</dbReference>
<organism evidence="2 3">
    <name type="scientific">Halocaridina rubra</name>
    <name type="common">Hawaiian red shrimp</name>
    <dbReference type="NCBI Taxonomy" id="373956"/>
    <lineage>
        <taxon>Eukaryota</taxon>
        <taxon>Metazoa</taxon>
        <taxon>Ecdysozoa</taxon>
        <taxon>Arthropoda</taxon>
        <taxon>Crustacea</taxon>
        <taxon>Multicrustacea</taxon>
        <taxon>Malacostraca</taxon>
        <taxon>Eumalacostraca</taxon>
        <taxon>Eucarida</taxon>
        <taxon>Decapoda</taxon>
        <taxon>Pleocyemata</taxon>
        <taxon>Caridea</taxon>
        <taxon>Atyoidea</taxon>
        <taxon>Atyidae</taxon>
        <taxon>Halocaridina</taxon>
    </lineage>
</organism>
<keyword evidence="3" id="KW-1185">Reference proteome</keyword>